<proteinExistence type="predicted"/>
<name>U1PG37_9EURY</name>
<evidence type="ECO:0000313" key="2">
    <source>
        <dbReference type="Proteomes" id="UP000030649"/>
    </source>
</evidence>
<dbReference type="EMBL" id="KE356560">
    <property type="protein sequence ID" value="ERG92592.1"/>
    <property type="molecule type" value="Genomic_DNA"/>
</dbReference>
<accession>U1PG37</accession>
<sequence length="118" mass="13507">MTEIVLLTRDSLRHDYLRMAFGLAADIEVLRTYCETSGSQLLQDARERGESIRVDHLERRRRSEHDYFGPLLNLAPDRSNPTEIPSGSINDDAKHREIRDLDPDLLVAYGCSIIEDPL</sequence>
<organism evidence="1 2">
    <name type="scientific">Haloquadratum walsbyi J07HQW1</name>
    <dbReference type="NCBI Taxonomy" id="1238424"/>
    <lineage>
        <taxon>Archaea</taxon>
        <taxon>Methanobacteriati</taxon>
        <taxon>Methanobacteriota</taxon>
        <taxon>Stenosarchaea group</taxon>
        <taxon>Halobacteria</taxon>
        <taxon>Halobacteriales</taxon>
        <taxon>Haloferacaceae</taxon>
        <taxon>Haloquadratum</taxon>
    </lineage>
</organism>
<dbReference type="Proteomes" id="UP000030649">
    <property type="component" value="Unassembled WGS sequence"/>
</dbReference>
<reference evidence="1 2" key="1">
    <citation type="journal article" date="2013" name="PLoS ONE">
        <title>Assembly-driven community genomics of a hypersaline microbial ecosystem.</title>
        <authorList>
            <person name="Podell S."/>
            <person name="Ugalde J.A."/>
            <person name="Narasingarao P."/>
            <person name="Banfield J.F."/>
            <person name="Heidelberg K.B."/>
            <person name="Allen E.E."/>
        </authorList>
    </citation>
    <scope>NUCLEOTIDE SEQUENCE [LARGE SCALE GENOMIC DNA]</scope>
    <source>
        <strain evidence="2">J07HQW1</strain>
    </source>
</reference>
<gene>
    <name evidence="1" type="ORF">J07HQW1_02636</name>
</gene>
<evidence type="ECO:0000313" key="1">
    <source>
        <dbReference type="EMBL" id="ERG92592.1"/>
    </source>
</evidence>
<dbReference type="HOGENOM" id="CLU_2067755_0_0_2"/>
<dbReference type="STRING" id="1238424.J07HQW1_02636"/>
<protein>
    <submittedName>
        <fullName evidence="1">Uncharacterized protein</fullName>
    </submittedName>
</protein>
<dbReference type="AlphaFoldDB" id="U1PG37"/>